<comment type="caution">
    <text evidence="1">The sequence shown here is derived from an EMBL/GenBank/DDBJ whole genome shotgun (WGS) entry which is preliminary data.</text>
</comment>
<dbReference type="Proteomes" id="UP000887116">
    <property type="component" value="Unassembled WGS sequence"/>
</dbReference>
<organism evidence="1 2">
    <name type="scientific">Trichonephila clavata</name>
    <name type="common">Joro spider</name>
    <name type="synonym">Nephila clavata</name>
    <dbReference type="NCBI Taxonomy" id="2740835"/>
    <lineage>
        <taxon>Eukaryota</taxon>
        <taxon>Metazoa</taxon>
        <taxon>Ecdysozoa</taxon>
        <taxon>Arthropoda</taxon>
        <taxon>Chelicerata</taxon>
        <taxon>Arachnida</taxon>
        <taxon>Araneae</taxon>
        <taxon>Araneomorphae</taxon>
        <taxon>Entelegynae</taxon>
        <taxon>Araneoidea</taxon>
        <taxon>Nephilidae</taxon>
        <taxon>Trichonephila</taxon>
    </lineage>
</organism>
<keyword evidence="2" id="KW-1185">Reference proteome</keyword>
<evidence type="ECO:0000313" key="1">
    <source>
        <dbReference type="EMBL" id="GFQ71724.1"/>
    </source>
</evidence>
<dbReference type="EMBL" id="BMAO01021085">
    <property type="protein sequence ID" value="GFQ71724.1"/>
    <property type="molecule type" value="Genomic_DNA"/>
</dbReference>
<protein>
    <submittedName>
        <fullName evidence="1">Uncharacterized protein</fullName>
    </submittedName>
</protein>
<gene>
    <name evidence="1" type="ORF">TNCT_331191</name>
</gene>
<dbReference type="AlphaFoldDB" id="A0A8X6GQF6"/>
<evidence type="ECO:0000313" key="2">
    <source>
        <dbReference type="Proteomes" id="UP000887116"/>
    </source>
</evidence>
<reference evidence="1" key="1">
    <citation type="submission" date="2020-07" db="EMBL/GenBank/DDBJ databases">
        <title>Multicomponent nature underlies the extraordinary mechanical properties of spider dragline silk.</title>
        <authorList>
            <person name="Kono N."/>
            <person name="Nakamura H."/>
            <person name="Mori M."/>
            <person name="Yoshida Y."/>
            <person name="Ohtoshi R."/>
            <person name="Malay A.D."/>
            <person name="Moran D.A.P."/>
            <person name="Tomita M."/>
            <person name="Numata K."/>
            <person name="Arakawa K."/>
        </authorList>
    </citation>
    <scope>NUCLEOTIDE SEQUENCE</scope>
</reference>
<name>A0A8X6GQF6_TRICU</name>
<sequence length="92" mass="10636">MYLEPNHDSFLRTKGMLATTATHSFLNRKRSKPRNLPDRASFLDGESDRLVISQLFKRLDNKSGLGKCEECDQIGAVCRCDYQYSKPPRRQQ</sequence>
<accession>A0A8X6GQF6</accession>
<proteinExistence type="predicted"/>